<proteinExistence type="predicted"/>
<name>A0ACC2VUC3_9TREE</name>
<sequence length="576" mass="61666">MYSSSYSAMARLTIDNELPRIGSPQYPLPPIKDTLSPPPGPRHAHSYSYSSSGSTPSSARLPPIAPPTHAQSNSGPSRTGRPHSQSVSSMTSPYPVYSPSSTTPILANASAGTSANTSFGNLRSSFMNQSPPGPRYPPYPHHPDYDPPPHPGLGGSLHRHHSASSLPPNAHGPAYASSYHAPTQHSRAPPIYHPSRPEHDRPTTGPRKRRSSTSASRTSTLQDSADSERRESVTGSDQGHGPFPAGLALGFGHEEAANVSHSGASSPHPTPRSAYSMTPNHSGRPGQPLQRRQQGFAVPGHTTTPPAGDPSAVRRLAHLQCEQRRRESINGGFATLRTILPETTNADSKAAILQKAINYIQHLEQAVRASGGKIENAVKSAASNPSSTATGKTPSRKQKSSLSTSTSEVTSPIAESDTSPAVRRGSLEPEDESHKQLSARSNQRDDVMSPIRDAVEDMAVDMEMSDEEGDQASEYQTKEKRGALYMLGSVASAAAAAFESRPPLPELHYSRDATRPPSSMRNRLGFLKGSPSVRTPSQDAEVMVDMAPGKDGYDDNNKVVGAMWEHVENRGRVYRP</sequence>
<protein>
    <submittedName>
        <fullName evidence="1">Uncharacterized protein</fullName>
    </submittedName>
</protein>
<gene>
    <name evidence="1" type="ORF">QFC20_004968</name>
</gene>
<reference evidence="1" key="1">
    <citation type="submission" date="2023-04" db="EMBL/GenBank/DDBJ databases">
        <title>Draft Genome sequencing of Naganishia species isolated from polar environments using Oxford Nanopore Technology.</title>
        <authorList>
            <person name="Leo P."/>
            <person name="Venkateswaran K."/>
        </authorList>
    </citation>
    <scope>NUCLEOTIDE SEQUENCE</scope>
    <source>
        <strain evidence="1">MNA-CCFEE 5262</strain>
    </source>
</reference>
<evidence type="ECO:0000313" key="2">
    <source>
        <dbReference type="Proteomes" id="UP001230649"/>
    </source>
</evidence>
<evidence type="ECO:0000313" key="1">
    <source>
        <dbReference type="EMBL" id="KAJ9102695.1"/>
    </source>
</evidence>
<organism evidence="1 2">
    <name type="scientific">Naganishia adeliensis</name>
    <dbReference type="NCBI Taxonomy" id="92952"/>
    <lineage>
        <taxon>Eukaryota</taxon>
        <taxon>Fungi</taxon>
        <taxon>Dikarya</taxon>
        <taxon>Basidiomycota</taxon>
        <taxon>Agaricomycotina</taxon>
        <taxon>Tremellomycetes</taxon>
        <taxon>Filobasidiales</taxon>
        <taxon>Filobasidiaceae</taxon>
        <taxon>Naganishia</taxon>
    </lineage>
</organism>
<dbReference type="Proteomes" id="UP001230649">
    <property type="component" value="Unassembled WGS sequence"/>
</dbReference>
<dbReference type="EMBL" id="JASBWS010000063">
    <property type="protein sequence ID" value="KAJ9102695.1"/>
    <property type="molecule type" value="Genomic_DNA"/>
</dbReference>
<comment type="caution">
    <text evidence="1">The sequence shown here is derived from an EMBL/GenBank/DDBJ whole genome shotgun (WGS) entry which is preliminary data.</text>
</comment>
<keyword evidence="2" id="KW-1185">Reference proteome</keyword>
<accession>A0ACC2VUC3</accession>